<gene>
    <name evidence="1" type="ORF">BN444_02218</name>
</gene>
<name>A0A1C3TJV8_XANCT</name>
<sequence>MPMLAMRIAKAYRFAARAPRMRHAAHPHSYLCRRPCVLPLSLSFASAMLAP</sequence>
<dbReference type="AlphaFoldDB" id="A0A1C3TJV8"/>
<dbReference type="Proteomes" id="UP000093071">
    <property type="component" value="Chromosome I"/>
</dbReference>
<evidence type="ECO:0000313" key="1">
    <source>
        <dbReference type="EMBL" id="SCB03522.1"/>
    </source>
</evidence>
<organism evidence="1 2">
    <name type="scientific">Xanthomonas translucens pv. translucens DSM 18974</name>
    <dbReference type="NCBI Taxonomy" id="1261556"/>
    <lineage>
        <taxon>Bacteria</taxon>
        <taxon>Pseudomonadati</taxon>
        <taxon>Pseudomonadota</taxon>
        <taxon>Gammaproteobacteria</taxon>
        <taxon>Lysobacterales</taxon>
        <taxon>Lysobacteraceae</taxon>
        <taxon>Xanthomonas</taxon>
        <taxon>Xanthomonas translucens group</taxon>
    </lineage>
</organism>
<proteinExistence type="predicted"/>
<evidence type="ECO:0000313" key="2">
    <source>
        <dbReference type="Proteomes" id="UP000093071"/>
    </source>
</evidence>
<reference evidence="2" key="1">
    <citation type="submission" date="2016-07" db="EMBL/GenBank/DDBJ databases">
        <authorList>
            <person name="Jaenicke Sebastian"/>
        </authorList>
    </citation>
    <scope>NUCLEOTIDE SEQUENCE [LARGE SCALE GENOMIC DNA]</scope>
</reference>
<dbReference type="RefSeq" id="WP_003477732.1">
    <property type="nucleotide sequence ID" value="NZ_LT604072.1"/>
</dbReference>
<accession>A0A1C3TJV8</accession>
<protein>
    <submittedName>
        <fullName evidence="1">Uncharacterized protein</fullName>
    </submittedName>
</protein>
<dbReference type="EMBL" id="LT604072">
    <property type="protein sequence ID" value="SCB03522.1"/>
    <property type="molecule type" value="Genomic_DNA"/>
</dbReference>